<dbReference type="InterPro" id="IPR050665">
    <property type="entry name" value="Cytochrome_P450_Monooxygen"/>
</dbReference>
<keyword evidence="9" id="KW-0503">Monooxygenase</keyword>
<evidence type="ECO:0000256" key="10">
    <source>
        <dbReference type="ARBA" id="ARBA00023136"/>
    </source>
</evidence>
<evidence type="ECO:0000256" key="9">
    <source>
        <dbReference type="ARBA" id="ARBA00023033"/>
    </source>
</evidence>
<evidence type="ECO:0000256" key="7">
    <source>
        <dbReference type="ARBA" id="ARBA00023002"/>
    </source>
</evidence>
<keyword evidence="3" id="KW-0349">Heme</keyword>
<evidence type="ECO:0000256" key="3">
    <source>
        <dbReference type="ARBA" id="ARBA00022617"/>
    </source>
</evidence>
<evidence type="ECO:0000313" key="12">
    <source>
        <dbReference type="Proteomes" id="UP000797356"/>
    </source>
</evidence>
<dbReference type="AlphaFoldDB" id="A0A8K0N386"/>
<organism evidence="11 12">
    <name type="scientific">Cocos nucifera</name>
    <name type="common">Coconut palm</name>
    <dbReference type="NCBI Taxonomy" id="13894"/>
    <lineage>
        <taxon>Eukaryota</taxon>
        <taxon>Viridiplantae</taxon>
        <taxon>Streptophyta</taxon>
        <taxon>Embryophyta</taxon>
        <taxon>Tracheophyta</taxon>
        <taxon>Spermatophyta</taxon>
        <taxon>Magnoliopsida</taxon>
        <taxon>Liliopsida</taxon>
        <taxon>Arecaceae</taxon>
        <taxon>Arecoideae</taxon>
        <taxon>Cocoseae</taxon>
        <taxon>Attaleinae</taxon>
        <taxon>Cocos</taxon>
    </lineage>
</organism>
<dbReference type="PANTHER" id="PTHR24282:SF255">
    <property type="entry name" value="CYTOCHROME P450 72A11-RELATED"/>
    <property type="match status" value="1"/>
</dbReference>
<keyword evidence="4" id="KW-0812">Transmembrane</keyword>
<dbReference type="OrthoDB" id="1934695at2759"/>
<dbReference type="GO" id="GO:0016705">
    <property type="term" value="F:oxidoreductase activity, acting on paired donors, with incorporation or reduction of molecular oxygen"/>
    <property type="evidence" value="ECO:0007669"/>
    <property type="project" value="InterPro"/>
</dbReference>
<protein>
    <submittedName>
        <fullName evidence="11">Putative Cytochrome P450 CYP72A219</fullName>
    </submittedName>
</protein>
<evidence type="ECO:0000313" key="11">
    <source>
        <dbReference type="EMBL" id="KAG1346837.1"/>
    </source>
</evidence>
<keyword evidence="8" id="KW-0408">Iron</keyword>
<dbReference type="GO" id="GO:0020037">
    <property type="term" value="F:heme binding"/>
    <property type="evidence" value="ECO:0007669"/>
    <property type="project" value="InterPro"/>
</dbReference>
<dbReference type="GO" id="GO:0004497">
    <property type="term" value="F:monooxygenase activity"/>
    <property type="evidence" value="ECO:0007669"/>
    <property type="project" value="UniProtKB-KW"/>
</dbReference>
<proteinExistence type="inferred from homology"/>
<accession>A0A8K0N386</accession>
<keyword evidence="10" id="KW-0472">Membrane</keyword>
<gene>
    <name evidence="11" type="ORF">COCNU_06G006660</name>
</gene>
<evidence type="ECO:0000256" key="6">
    <source>
        <dbReference type="ARBA" id="ARBA00022989"/>
    </source>
</evidence>
<evidence type="ECO:0000256" key="5">
    <source>
        <dbReference type="ARBA" id="ARBA00022723"/>
    </source>
</evidence>
<dbReference type="Proteomes" id="UP000797356">
    <property type="component" value="Chromosome 6"/>
</dbReference>
<keyword evidence="6" id="KW-1133">Transmembrane helix</keyword>
<keyword evidence="12" id="KW-1185">Reference proteome</keyword>
<sequence length="172" mass="19994">MPGSVSWGVVGLLLLAAWAVRAFEWVWWRPRRLERVLRDQGIKGTHYRFLHGDLKDVARLSKEAWSKPMPLSHRIVARILPFHHQVINDHGKISFMWFGTHPRVILHDPELVRDVLSGKFGHFEKHKANPLLRLLVTGVLSYGGEKWAKHRRIIKPAFHIEKLKVVYSPTVI</sequence>
<dbReference type="GO" id="GO:0005506">
    <property type="term" value="F:iron ion binding"/>
    <property type="evidence" value="ECO:0007669"/>
    <property type="project" value="InterPro"/>
</dbReference>
<dbReference type="Gene3D" id="1.10.630.10">
    <property type="entry name" value="Cytochrome P450"/>
    <property type="match status" value="1"/>
</dbReference>
<name>A0A8K0N386_COCNU</name>
<evidence type="ECO:0000256" key="8">
    <source>
        <dbReference type="ARBA" id="ARBA00023004"/>
    </source>
</evidence>
<dbReference type="InterPro" id="IPR001128">
    <property type="entry name" value="Cyt_P450"/>
</dbReference>
<evidence type="ECO:0000256" key="4">
    <source>
        <dbReference type="ARBA" id="ARBA00022692"/>
    </source>
</evidence>
<comment type="caution">
    <text evidence="11">The sequence shown here is derived from an EMBL/GenBank/DDBJ whole genome shotgun (WGS) entry which is preliminary data.</text>
</comment>
<dbReference type="GO" id="GO:0006629">
    <property type="term" value="P:lipid metabolic process"/>
    <property type="evidence" value="ECO:0007669"/>
    <property type="project" value="UniProtKB-ARBA"/>
</dbReference>
<dbReference type="Pfam" id="PF00067">
    <property type="entry name" value="p450"/>
    <property type="match status" value="1"/>
</dbReference>
<comment type="subcellular location">
    <subcellularLocation>
        <location evidence="1">Membrane</location>
    </subcellularLocation>
</comment>
<reference evidence="11" key="1">
    <citation type="journal article" date="2017" name="Gigascience">
        <title>The genome draft of coconut (Cocos nucifera).</title>
        <authorList>
            <person name="Xiao Y."/>
            <person name="Xu P."/>
            <person name="Fan H."/>
            <person name="Baudouin L."/>
            <person name="Xia W."/>
            <person name="Bocs S."/>
            <person name="Xu J."/>
            <person name="Li Q."/>
            <person name="Guo A."/>
            <person name="Zhou L."/>
            <person name="Li J."/>
            <person name="Wu Y."/>
            <person name="Ma Z."/>
            <person name="Armero A."/>
            <person name="Issali A.E."/>
            <person name="Liu N."/>
            <person name="Peng M."/>
            <person name="Yang Y."/>
        </authorList>
    </citation>
    <scope>NUCLEOTIDE SEQUENCE</scope>
    <source>
        <tissue evidence="11">Spear leaf of Hainan Tall coconut</tissue>
    </source>
</reference>
<keyword evidence="7" id="KW-0560">Oxidoreductase</keyword>
<reference evidence="11" key="2">
    <citation type="submission" date="2019-07" db="EMBL/GenBank/DDBJ databases">
        <authorList>
            <person name="Yang Y."/>
            <person name="Bocs S."/>
            <person name="Baudouin L."/>
        </authorList>
    </citation>
    <scope>NUCLEOTIDE SEQUENCE</scope>
    <source>
        <tissue evidence="11">Spear leaf of Hainan Tall coconut</tissue>
    </source>
</reference>
<dbReference type="EMBL" id="CM017877">
    <property type="protein sequence ID" value="KAG1346837.1"/>
    <property type="molecule type" value="Genomic_DNA"/>
</dbReference>
<evidence type="ECO:0000256" key="2">
    <source>
        <dbReference type="ARBA" id="ARBA00010617"/>
    </source>
</evidence>
<dbReference type="InterPro" id="IPR036396">
    <property type="entry name" value="Cyt_P450_sf"/>
</dbReference>
<evidence type="ECO:0000256" key="1">
    <source>
        <dbReference type="ARBA" id="ARBA00004370"/>
    </source>
</evidence>
<comment type="similarity">
    <text evidence="2">Belongs to the cytochrome P450 family.</text>
</comment>
<keyword evidence="5" id="KW-0479">Metal-binding</keyword>
<dbReference type="PANTHER" id="PTHR24282">
    <property type="entry name" value="CYTOCHROME P450 FAMILY MEMBER"/>
    <property type="match status" value="1"/>
</dbReference>
<dbReference type="SUPFAM" id="SSF48264">
    <property type="entry name" value="Cytochrome P450"/>
    <property type="match status" value="1"/>
</dbReference>
<dbReference type="GO" id="GO:0016020">
    <property type="term" value="C:membrane"/>
    <property type="evidence" value="ECO:0007669"/>
    <property type="project" value="UniProtKB-SubCell"/>
</dbReference>